<keyword evidence="7" id="KW-0539">Nucleus</keyword>
<keyword evidence="13" id="KW-1185">Reference proteome</keyword>
<dbReference type="CDD" id="cd12940">
    <property type="entry name" value="LEM_LAP2_LEMD1"/>
    <property type="match status" value="1"/>
</dbReference>
<evidence type="ECO:0000313" key="12">
    <source>
        <dbReference type="EMBL" id="NWW15546.1"/>
    </source>
</evidence>
<keyword evidence="9" id="KW-1133">Transmembrane helix</keyword>
<comment type="subcellular location">
    <subcellularLocation>
        <location evidence="1">Nucleus</location>
    </subcellularLocation>
</comment>
<gene>
    <name evidence="12" type="primary">Tmpo_0</name>
    <name evidence="12" type="ORF">FALFRO_R07762</name>
</gene>
<feature type="region of interest" description="Disordered" evidence="8">
    <location>
        <begin position="146"/>
        <end position="186"/>
    </location>
</feature>
<dbReference type="Pfam" id="PF08198">
    <property type="entry name" value="Thymopoietin"/>
    <property type="match status" value="1"/>
</dbReference>
<evidence type="ECO:0000256" key="6">
    <source>
        <dbReference type="ARBA" id="ARBA00023125"/>
    </source>
</evidence>
<dbReference type="AlphaFoldDB" id="A0A7K6KS71"/>
<evidence type="ECO:0000256" key="7">
    <source>
        <dbReference type="ARBA" id="ARBA00023242"/>
    </source>
</evidence>
<dbReference type="OrthoDB" id="10072362at2759"/>
<dbReference type="InterPro" id="IPR013146">
    <property type="entry name" value="LEM-like_dom"/>
</dbReference>
<evidence type="ECO:0000256" key="3">
    <source>
        <dbReference type="ARBA" id="ARBA00022481"/>
    </source>
</evidence>
<dbReference type="InterPro" id="IPR003887">
    <property type="entry name" value="LEM_dom"/>
</dbReference>
<feature type="region of interest" description="Disordered" evidence="8">
    <location>
        <begin position="48"/>
        <end position="106"/>
    </location>
</feature>
<protein>
    <submittedName>
        <fullName evidence="12">LAP2B protein</fullName>
    </submittedName>
</protein>
<feature type="compositionally biased region" description="Acidic residues" evidence="8">
    <location>
        <begin position="95"/>
        <end position="106"/>
    </location>
</feature>
<comment type="similarity">
    <text evidence="2">Belongs to the LEM family.</text>
</comment>
<proteinExistence type="inferred from homology"/>
<evidence type="ECO:0000259" key="10">
    <source>
        <dbReference type="PROSITE" id="PS50954"/>
    </source>
</evidence>
<dbReference type="Gene3D" id="1.10.720.40">
    <property type="match status" value="2"/>
</dbReference>
<feature type="transmembrane region" description="Helical" evidence="9">
    <location>
        <begin position="402"/>
        <end position="420"/>
    </location>
</feature>
<feature type="domain" description="LEM" evidence="10">
    <location>
        <begin position="97"/>
        <end position="141"/>
    </location>
</feature>
<dbReference type="InterPro" id="IPR051656">
    <property type="entry name" value="LEM_domain"/>
</dbReference>
<organism evidence="12 13">
    <name type="scientific">Falcunculus frontatus</name>
    <name type="common">Eastern shriketit</name>
    <dbReference type="NCBI Taxonomy" id="254539"/>
    <lineage>
        <taxon>Eukaryota</taxon>
        <taxon>Metazoa</taxon>
        <taxon>Chordata</taxon>
        <taxon>Craniata</taxon>
        <taxon>Vertebrata</taxon>
        <taxon>Euteleostomi</taxon>
        <taxon>Archelosauria</taxon>
        <taxon>Archosauria</taxon>
        <taxon>Dinosauria</taxon>
        <taxon>Saurischia</taxon>
        <taxon>Theropoda</taxon>
        <taxon>Coelurosauria</taxon>
        <taxon>Aves</taxon>
        <taxon>Neognathae</taxon>
        <taxon>Neoaves</taxon>
        <taxon>Telluraves</taxon>
        <taxon>Australaves</taxon>
        <taxon>Passeriformes</taxon>
        <taxon>Corvoidea</taxon>
        <taxon>Pachycephalidae</taxon>
        <taxon>Falcunculus</taxon>
    </lineage>
</organism>
<evidence type="ECO:0000256" key="2">
    <source>
        <dbReference type="ARBA" id="ARBA00007744"/>
    </source>
</evidence>
<feature type="region of interest" description="Disordered" evidence="8">
    <location>
        <begin position="221"/>
        <end position="247"/>
    </location>
</feature>
<dbReference type="GO" id="GO:0003677">
    <property type="term" value="F:DNA binding"/>
    <property type="evidence" value="ECO:0007669"/>
    <property type="project" value="UniProtKB-KW"/>
</dbReference>
<dbReference type="CDD" id="cd12935">
    <property type="entry name" value="LEM_like"/>
    <property type="match status" value="1"/>
</dbReference>
<dbReference type="PANTHER" id="PTHR12019:SF9">
    <property type="entry name" value="THYMOPOIETIN"/>
    <property type="match status" value="1"/>
</dbReference>
<evidence type="ECO:0000313" key="13">
    <source>
        <dbReference type="Proteomes" id="UP000534626"/>
    </source>
</evidence>
<feature type="compositionally biased region" description="Basic and acidic residues" evidence="8">
    <location>
        <begin position="176"/>
        <end position="186"/>
    </location>
</feature>
<dbReference type="PROSITE" id="PS50955">
    <property type="entry name" value="LEM_LIKE"/>
    <property type="match status" value="1"/>
</dbReference>
<dbReference type="Proteomes" id="UP000534626">
    <property type="component" value="Unassembled WGS sequence"/>
</dbReference>
<feature type="domain" description="LEM-like" evidence="11">
    <location>
        <begin position="5"/>
        <end position="48"/>
    </location>
</feature>
<evidence type="ECO:0000256" key="5">
    <source>
        <dbReference type="ARBA" id="ARBA00022990"/>
    </source>
</evidence>
<dbReference type="SUPFAM" id="SSF63451">
    <property type="entry name" value="LEM domain"/>
    <property type="match status" value="2"/>
</dbReference>
<feature type="non-terminal residue" evidence="12">
    <location>
        <position position="1"/>
    </location>
</feature>
<dbReference type="GO" id="GO:0005635">
    <property type="term" value="C:nuclear envelope"/>
    <property type="evidence" value="ECO:0007669"/>
    <property type="project" value="UniProtKB-ARBA"/>
</dbReference>
<dbReference type="InterPro" id="IPR011015">
    <property type="entry name" value="LEM/LEM-like_dom_sf"/>
</dbReference>
<dbReference type="EMBL" id="VZRV01000612">
    <property type="protein sequence ID" value="NWW15546.1"/>
    <property type="molecule type" value="Genomic_DNA"/>
</dbReference>
<dbReference type="SMART" id="SM00540">
    <property type="entry name" value="LEM"/>
    <property type="match status" value="1"/>
</dbReference>
<dbReference type="Pfam" id="PF03020">
    <property type="entry name" value="LEM"/>
    <property type="match status" value="1"/>
</dbReference>
<accession>A0A7K6KS71</accession>
<keyword evidence="3" id="KW-0488">Methylation</keyword>
<keyword evidence="6" id="KW-0238">DNA-binding</keyword>
<feature type="compositionally biased region" description="Low complexity" evidence="8">
    <location>
        <begin position="70"/>
        <end position="81"/>
    </location>
</feature>
<sequence length="444" mass="49732">MPEFLADPSVLTKEKLKSELIANNVSLPGGEQRKDVYVQLYLQHLTARNPPALAQPDFSSDEEREPTPLGARSRGAAAAGRKATKKTDKPRPEEKDDLDITEMSNEDLQEQLMKYGVNPGPIVATTRKLYEKKLLKLMEQGPELKAPVPLPAISTTENTRQNGSNDSDQYSDNEEDPKTELRLEKREPLKARTKTPVALKQKRVVEHNQTYSQDEVTETVWTSGSSKSGPLQAFSRETTRVSRRTPRKRVEATAQLPVDDAVISENTPINETILAASNEILVGNRVPGNFKHAAPTLSVSELSDMPRRTPKKPLMTAEVLERTTEERRVERDILKEMFPYEVSTPTGISASCRRPIKGAASRPLEHSDFIMEESYSKYAQKYGTSADIKSEKPPIKKSSVPLWIKVLLFVVVSVFMFLVYQSMETNQGNPFSKYVKFVTQGSAK</sequence>
<dbReference type="FunFam" id="1.10.720.40:FF:000002">
    <property type="entry name" value="Thymopoietin isoform alpha"/>
    <property type="match status" value="1"/>
</dbReference>
<dbReference type="PROSITE" id="PS50954">
    <property type="entry name" value="LEM"/>
    <property type="match status" value="1"/>
</dbReference>
<reference evidence="12 13" key="1">
    <citation type="submission" date="2019-09" db="EMBL/GenBank/DDBJ databases">
        <title>Bird 10,000 Genomes (B10K) Project - Family phase.</title>
        <authorList>
            <person name="Zhang G."/>
        </authorList>
    </citation>
    <scope>NUCLEOTIDE SEQUENCE [LARGE SCALE GENOMIC DNA]</scope>
    <source>
        <strain evidence="12">B10K-DU-029-77</strain>
    </source>
</reference>
<keyword evidence="4" id="KW-0597">Phosphoprotein</keyword>
<evidence type="ECO:0000256" key="8">
    <source>
        <dbReference type="SAM" id="MobiDB-lite"/>
    </source>
</evidence>
<keyword evidence="5" id="KW-0007">Acetylation</keyword>
<evidence type="ECO:0000256" key="9">
    <source>
        <dbReference type="SAM" id="Phobius"/>
    </source>
</evidence>
<evidence type="ECO:0000259" key="11">
    <source>
        <dbReference type="PROSITE" id="PS50955"/>
    </source>
</evidence>
<feature type="compositionally biased region" description="Polar residues" evidence="8">
    <location>
        <begin position="153"/>
        <end position="168"/>
    </location>
</feature>
<name>A0A7K6KS71_9CORV</name>
<dbReference type="PANTHER" id="PTHR12019">
    <property type="entry name" value="LAMINA-ASSOCIATED POLYPEPTIDE THYMOPOIETIN"/>
    <property type="match status" value="1"/>
</dbReference>
<feature type="non-terminal residue" evidence="12">
    <location>
        <position position="444"/>
    </location>
</feature>
<evidence type="ECO:0000256" key="1">
    <source>
        <dbReference type="ARBA" id="ARBA00004123"/>
    </source>
</evidence>
<feature type="compositionally biased region" description="Basic and acidic residues" evidence="8">
    <location>
        <begin position="85"/>
        <end position="94"/>
    </location>
</feature>
<dbReference type="FunFam" id="1.10.720.40:FF:000003">
    <property type="entry name" value="thymopoietin isoform X1"/>
    <property type="match status" value="1"/>
</dbReference>
<keyword evidence="9" id="KW-0812">Transmembrane</keyword>
<evidence type="ECO:0000256" key="4">
    <source>
        <dbReference type="ARBA" id="ARBA00022553"/>
    </source>
</evidence>
<keyword evidence="9" id="KW-0472">Membrane</keyword>
<comment type="caution">
    <text evidence="12">The sequence shown here is derived from an EMBL/GenBank/DDBJ whole genome shotgun (WGS) entry which is preliminary data.</text>
</comment>
<dbReference type="SMART" id="SM01261">
    <property type="entry name" value="Thymopoietin"/>
    <property type="match status" value="1"/>
</dbReference>